<evidence type="ECO:0000256" key="8">
    <source>
        <dbReference type="RuleBase" id="RU003905"/>
    </source>
</evidence>
<dbReference type="GO" id="GO:0019843">
    <property type="term" value="F:rRNA binding"/>
    <property type="evidence" value="ECO:0007669"/>
    <property type="project" value="UniProtKB-UniRule"/>
</dbReference>
<keyword evidence="11" id="KW-1185">Reference proteome</keyword>
<dbReference type="Pfam" id="PF00297">
    <property type="entry name" value="Ribosomal_L3"/>
    <property type="match status" value="1"/>
</dbReference>
<keyword evidence="5 7" id="KW-0687">Ribonucleoprotein</keyword>
<dbReference type="HAMAP" id="MF_01325_B">
    <property type="entry name" value="Ribosomal_uL3_B"/>
    <property type="match status" value="1"/>
</dbReference>
<dbReference type="InterPro" id="IPR019927">
    <property type="entry name" value="Ribosomal_uL3_bac/org-type"/>
</dbReference>
<accession>A0A1M4YVC6</accession>
<dbReference type="Gene3D" id="2.40.30.10">
    <property type="entry name" value="Translation factors"/>
    <property type="match status" value="1"/>
</dbReference>
<dbReference type="EMBL" id="FQVH01000011">
    <property type="protein sequence ID" value="SHF09695.1"/>
    <property type="molecule type" value="Genomic_DNA"/>
</dbReference>
<dbReference type="SUPFAM" id="SSF50447">
    <property type="entry name" value="Translation proteins"/>
    <property type="match status" value="1"/>
</dbReference>
<dbReference type="GO" id="GO:0022625">
    <property type="term" value="C:cytosolic large ribosomal subunit"/>
    <property type="evidence" value="ECO:0007669"/>
    <property type="project" value="TreeGrafter"/>
</dbReference>
<dbReference type="InterPro" id="IPR019926">
    <property type="entry name" value="Ribosomal_uL3_CS"/>
</dbReference>
<dbReference type="AlphaFoldDB" id="A0A1M4YVC6"/>
<evidence type="ECO:0000256" key="3">
    <source>
        <dbReference type="ARBA" id="ARBA00022884"/>
    </source>
</evidence>
<dbReference type="PANTHER" id="PTHR11229:SF16">
    <property type="entry name" value="LARGE RIBOSOMAL SUBUNIT PROTEIN UL3C"/>
    <property type="match status" value="1"/>
</dbReference>
<dbReference type="Gene3D" id="3.30.160.810">
    <property type="match status" value="1"/>
</dbReference>
<protein>
    <recommendedName>
        <fullName evidence="6 7">Large ribosomal subunit protein uL3</fullName>
    </recommendedName>
</protein>
<dbReference type="Proteomes" id="UP000184088">
    <property type="component" value="Unassembled WGS sequence"/>
</dbReference>
<evidence type="ECO:0000313" key="10">
    <source>
        <dbReference type="EMBL" id="SHF09695.1"/>
    </source>
</evidence>
<dbReference type="FunFam" id="3.30.160.810:FF:000001">
    <property type="entry name" value="50S ribosomal protein L3"/>
    <property type="match status" value="1"/>
</dbReference>
<comment type="similarity">
    <text evidence="1 7 8">Belongs to the universal ribosomal protein uL3 family.</text>
</comment>
<dbReference type="GO" id="GO:0003735">
    <property type="term" value="F:structural constituent of ribosome"/>
    <property type="evidence" value="ECO:0007669"/>
    <property type="project" value="UniProtKB-UniRule"/>
</dbReference>
<dbReference type="PANTHER" id="PTHR11229">
    <property type="entry name" value="50S RIBOSOMAL PROTEIN L3"/>
    <property type="match status" value="1"/>
</dbReference>
<keyword evidence="4 7" id="KW-0689">Ribosomal protein</keyword>
<dbReference type="InterPro" id="IPR009000">
    <property type="entry name" value="Transl_B-barrel_sf"/>
</dbReference>
<dbReference type="STRING" id="1121256.SAMN02746089_01306"/>
<reference evidence="10 11" key="1">
    <citation type="submission" date="2016-11" db="EMBL/GenBank/DDBJ databases">
        <authorList>
            <person name="Jaros S."/>
            <person name="Januszkiewicz K."/>
            <person name="Wedrychowicz H."/>
        </authorList>
    </citation>
    <scope>NUCLEOTIDE SEQUENCE [LARGE SCALE GENOMIC DNA]</scope>
    <source>
        <strain evidence="10 11">DSM 17918</strain>
    </source>
</reference>
<dbReference type="OrthoDB" id="9806135at2"/>
<evidence type="ECO:0000313" key="11">
    <source>
        <dbReference type="Proteomes" id="UP000184088"/>
    </source>
</evidence>
<organism evidence="10 11">
    <name type="scientific">Caldanaerobius fijiensis DSM 17918</name>
    <dbReference type="NCBI Taxonomy" id="1121256"/>
    <lineage>
        <taxon>Bacteria</taxon>
        <taxon>Bacillati</taxon>
        <taxon>Bacillota</taxon>
        <taxon>Clostridia</taxon>
        <taxon>Thermoanaerobacterales</taxon>
        <taxon>Thermoanaerobacteraceae</taxon>
        <taxon>Caldanaerobius</taxon>
    </lineage>
</organism>
<evidence type="ECO:0000256" key="2">
    <source>
        <dbReference type="ARBA" id="ARBA00022730"/>
    </source>
</evidence>
<dbReference type="RefSeq" id="WP_073343008.1">
    <property type="nucleotide sequence ID" value="NZ_FQVH01000011.1"/>
</dbReference>
<evidence type="ECO:0000256" key="9">
    <source>
        <dbReference type="RuleBase" id="RU003906"/>
    </source>
</evidence>
<proteinExistence type="inferred from homology"/>
<name>A0A1M4YVC6_9THEO</name>
<keyword evidence="3 7" id="KW-0694">RNA-binding</keyword>
<comment type="function">
    <text evidence="7 9">One of the primary rRNA binding proteins, it binds directly near the 3'-end of the 23S rRNA, where it nucleates assembly of the 50S subunit.</text>
</comment>
<sequence length="210" mass="23070">MKKAILGRKIGMTEVFREDGTVVPVTVIEAGPCVVVQKKTVDNDGYDAIQVGFMDIKESKLNKPLIGHFKKANVPFKKYLREFRIADAPYNVGDEIKVDIFSVGERVDVTGISKGKGFAGTIKRWNARRGPMAHGSKHHRKVGSLGASTFPARVLKGHHLPGRLGGERVTVQNLEIVKIYPEKNLMLVKGSVPGNKGSLLMIKDTVKVNK</sequence>
<gene>
    <name evidence="7" type="primary">rplC</name>
    <name evidence="10" type="ORF">SAMN02746089_01306</name>
</gene>
<dbReference type="GO" id="GO:0006412">
    <property type="term" value="P:translation"/>
    <property type="evidence" value="ECO:0007669"/>
    <property type="project" value="UniProtKB-UniRule"/>
</dbReference>
<evidence type="ECO:0000256" key="5">
    <source>
        <dbReference type="ARBA" id="ARBA00023274"/>
    </source>
</evidence>
<keyword evidence="2 7" id="KW-0699">rRNA-binding</keyword>
<evidence type="ECO:0000256" key="4">
    <source>
        <dbReference type="ARBA" id="ARBA00022980"/>
    </source>
</evidence>
<dbReference type="FunFam" id="2.40.30.10:FF:000004">
    <property type="entry name" value="50S ribosomal protein L3"/>
    <property type="match status" value="1"/>
</dbReference>
<dbReference type="InterPro" id="IPR000597">
    <property type="entry name" value="Ribosomal_uL3"/>
</dbReference>
<dbReference type="NCBIfam" id="TIGR03625">
    <property type="entry name" value="L3_bact"/>
    <property type="match status" value="1"/>
</dbReference>
<comment type="subunit">
    <text evidence="7 9">Part of the 50S ribosomal subunit. Forms a cluster with proteins L14 and L19.</text>
</comment>
<evidence type="ECO:0000256" key="1">
    <source>
        <dbReference type="ARBA" id="ARBA00006540"/>
    </source>
</evidence>
<dbReference type="PROSITE" id="PS00474">
    <property type="entry name" value="RIBOSOMAL_L3"/>
    <property type="match status" value="1"/>
</dbReference>
<evidence type="ECO:0000256" key="6">
    <source>
        <dbReference type="ARBA" id="ARBA00035243"/>
    </source>
</evidence>
<evidence type="ECO:0000256" key="7">
    <source>
        <dbReference type="HAMAP-Rule" id="MF_01325"/>
    </source>
</evidence>